<accession>A0A9D2D217</accession>
<gene>
    <name evidence="4" type="ORF">IAA08_04315</name>
</gene>
<evidence type="ECO:0000313" key="4">
    <source>
        <dbReference type="EMBL" id="HIZ07143.1"/>
    </source>
</evidence>
<dbReference type="Proteomes" id="UP000824024">
    <property type="component" value="Unassembled WGS sequence"/>
</dbReference>
<feature type="domain" description="Glycosyltransferase 2-like" evidence="3">
    <location>
        <begin position="6"/>
        <end position="108"/>
    </location>
</feature>
<dbReference type="AlphaFoldDB" id="A0A9D2D217"/>
<keyword evidence="2" id="KW-0808">Transferase</keyword>
<keyword evidence="1" id="KW-0328">Glycosyltransferase</keyword>
<dbReference type="EMBL" id="DXCH01000122">
    <property type="protein sequence ID" value="HIZ07143.1"/>
    <property type="molecule type" value="Genomic_DNA"/>
</dbReference>
<sequence>MKLLTITVPCYNSQDYMKRCIDSLLPGGEDVEIIIVDDGSTDQTGAIADEYARKYPSIVRVIHQENGGHGAGLNTGINHATGLYFKVVDSDDWVDLESYRKILHTLRSLCGGGCILDMLISNFVYEKDGQKHKRTMRYTGILPKNQLFGWSKAKNFNTGRYILMHSVIYRTQLLRDCHLILPRHTFYVDNLFVYVPLPYVRTMYYLDVDFYRYYIGREDQSVNEKVMIQRIDQQIKVNKLMIDSWDLFKLQNRHLRNYMMSYLEIITVISTVMLIKSGTPENLEKKRELWTYLKEKDIRLFHKLRKRIMGQIVHLPGRGGRQITLAIYKISQKVIGFN</sequence>
<comment type="caution">
    <text evidence="4">The sequence shown here is derived from an EMBL/GenBank/DDBJ whole genome shotgun (WGS) entry which is preliminary data.</text>
</comment>
<dbReference type="InterPro" id="IPR029044">
    <property type="entry name" value="Nucleotide-diphossugar_trans"/>
</dbReference>
<proteinExistence type="predicted"/>
<dbReference type="GO" id="GO:0016757">
    <property type="term" value="F:glycosyltransferase activity"/>
    <property type="evidence" value="ECO:0007669"/>
    <property type="project" value="UniProtKB-KW"/>
</dbReference>
<dbReference type="InterPro" id="IPR001173">
    <property type="entry name" value="Glyco_trans_2-like"/>
</dbReference>
<dbReference type="Pfam" id="PF00535">
    <property type="entry name" value="Glycos_transf_2"/>
    <property type="match status" value="1"/>
</dbReference>
<protein>
    <submittedName>
        <fullName evidence="4">Glycosyltransferase family 2 protein</fullName>
    </submittedName>
</protein>
<dbReference type="PANTHER" id="PTHR22916:SF51">
    <property type="entry name" value="GLYCOSYLTRANSFERASE EPSH-RELATED"/>
    <property type="match status" value="1"/>
</dbReference>
<dbReference type="PANTHER" id="PTHR22916">
    <property type="entry name" value="GLYCOSYLTRANSFERASE"/>
    <property type="match status" value="1"/>
</dbReference>
<name>A0A9D2D217_9FIRM</name>
<evidence type="ECO:0000313" key="5">
    <source>
        <dbReference type="Proteomes" id="UP000824024"/>
    </source>
</evidence>
<dbReference type="Gene3D" id="3.90.550.10">
    <property type="entry name" value="Spore Coat Polysaccharide Biosynthesis Protein SpsA, Chain A"/>
    <property type="match status" value="1"/>
</dbReference>
<evidence type="ECO:0000256" key="1">
    <source>
        <dbReference type="ARBA" id="ARBA00022676"/>
    </source>
</evidence>
<evidence type="ECO:0000256" key="2">
    <source>
        <dbReference type="ARBA" id="ARBA00022679"/>
    </source>
</evidence>
<reference evidence="4" key="2">
    <citation type="submission" date="2021-04" db="EMBL/GenBank/DDBJ databases">
        <authorList>
            <person name="Gilroy R."/>
        </authorList>
    </citation>
    <scope>NUCLEOTIDE SEQUENCE</scope>
    <source>
        <strain evidence="4">CHK192-9172</strain>
    </source>
</reference>
<evidence type="ECO:0000259" key="3">
    <source>
        <dbReference type="Pfam" id="PF00535"/>
    </source>
</evidence>
<dbReference type="CDD" id="cd00761">
    <property type="entry name" value="Glyco_tranf_GTA_type"/>
    <property type="match status" value="1"/>
</dbReference>
<reference evidence="4" key="1">
    <citation type="journal article" date="2021" name="PeerJ">
        <title>Extensive microbial diversity within the chicken gut microbiome revealed by metagenomics and culture.</title>
        <authorList>
            <person name="Gilroy R."/>
            <person name="Ravi A."/>
            <person name="Getino M."/>
            <person name="Pursley I."/>
            <person name="Horton D.L."/>
            <person name="Alikhan N.F."/>
            <person name="Baker D."/>
            <person name="Gharbi K."/>
            <person name="Hall N."/>
            <person name="Watson M."/>
            <person name="Adriaenssens E.M."/>
            <person name="Foster-Nyarko E."/>
            <person name="Jarju S."/>
            <person name="Secka A."/>
            <person name="Antonio M."/>
            <person name="Oren A."/>
            <person name="Chaudhuri R.R."/>
            <person name="La Ragione R."/>
            <person name="Hildebrand F."/>
            <person name="Pallen M.J."/>
        </authorList>
    </citation>
    <scope>NUCLEOTIDE SEQUENCE</scope>
    <source>
        <strain evidence="4">CHK192-9172</strain>
    </source>
</reference>
<dbReference type="SUPFAM" id="SSF53448">
    <property type="entry name" value="Nucleotide-diphospho-sugar transferases"/>
    <property type="match status" value="1"/>
</dbReference>
<organism evidence="4 5">
    <name type="scientific">Candidatus Eubacterium avistercoris</name>
    <dbReference type="NCBI Taxonomy" id="2838567"/>
    <lineage>
        <taxon>Bacteria</taxon>
        <taxon>Bacillati</taxon>
        <taxon>Bacillota</taxon>
        <taxon>Clostridia</taxon>
        <taxon>Eubacteriales</taxon>
        <taxon>Eubacteriaceae</taxon>
        <taxon>Eubacterium</taxon>
    </lineage>
</organism>